<feature type="transmembrane region" description="Helical" evidence="6">
    <location>
        <begin position="354"/>
        <end position="373"/>
    </location>
</feature>
<dbReference type="InterPro" id="IPR011701">
    <property type="entry name" value="MFS"/>
</dbReference>
<keyword evidence="4 6" id="KW-1133">Transmembrane helix</keyword>
<evidence type="ECO:0000313" key="8">
    <source>
        <dbReference type="Proteomes" id="UP000050795"/>
    </source>
</evidence>
<dbReference type="GO" id="GO:0022857">
    <property type="term" value="F:transmembrane transporter activity"/>
    <property type="evidence" value="ECO:0007669"/>
    <property type="project" value="InterPro"/>
</dbReference>
<dbReference type="AlphaFoldDB" id="A0AA85J653"/>
<dbReference type="GO" id="GO:0016020">
    <property type="term" value="C:membrane"/>
    <property type="evidence" value="ECO:0007669"/>
    <property type="project" value="UniProtKB-SubCell"/>
</dbReference>
<evidence type="ECO:0000256" key="6">
    <source>
        <dbReference type="SAM" id="Phobius"/>
    </source>
</evidence>
<evidence type="ECO:0000256" key="3">
    <source>
        <dbReference type="ARBA" id="ARBA00022692"/>
    </source>
</evidence>
<evidence type="ECO:0000256" key="2">
    <source>
        <dbReference type="ARBA" id="ARBA00022448"/>
    </source>
</evidence>
<reference evidence="9" key="2">
    <citation type="submission" date="2023-11" db="UniProtKB">
        <authorList>
            <consortium name="WormBaseParasite"/>
        </authorList>
    </citation>
    <scope>IDENTIFICATION</scope>
</reference>
<feature type="transmembrane region" description="Helical" evidence="6">
    <location>
        <begin position="20"/>
        <end position="39"/>
    </location>
</feature>
<name>A0AA85J653_TRIRE</name>
<dbReference type="InterPro" id="IPR052983">
    <property type="entry name" value="MFS_Riboflavin_Transporter"/>
</dbReference>
<feature type="transmembrane region" description="Helical" evidence="6">
    <location>
        <begin position="139"/>
        <end position="160"/>
    </location>
</feature>
<protein>
    <recommendedName>
        <fullName evidence="7">Major facilitator superfamily (MFS) profile domain-containing protein</fullName>
    </recommendedName>
</protein>
<keyword evidence="5 6" id="KW-0472">Membrane</keyword>
<feature type="transmembrane region" description="Helical" evidence="6">
    <location>
        <begin position="217"/>
        <end position="236"/>
    </location>
</feature>
<dbReference type="WBParaSite" id="TREG1_13140.1">
    <property type="protein sequence ID" value="TREG1_13140.1"/>
    <property type="gene ID" value="TREG1_13140"/>
</dbReference>
<dbReference type="PANTHER" id="PTHR43385:SF1">
    <property type="entry name" value="RIBOFLAVIN TRANSPORTER RIBJ"/>
    <property type="match status" value="1"/>
</dbReference>
<evidence type="ECO:0000259" key="7">
    <source>
        <dbReference type="PROSITE" id="PS50850"/>
    </source>
</evidence>
<dbReference type="InterPro" id="IPR020846">
    <property type="entry name" value="MFS_dom"/>
</dbReference>
<feature type="transmembrane region" description="Helical" evidence="6">
    <location>
        <begin position="81"/>
        <end position="101"/>
    </location>
</feature>
<keyword evidence="2" id="KW-0813">Transport</keyword>
<feature type="transmembrane region" description="Helical" evidence="6">
    <location>
        <begin position="448"/>
        <end position="468"/>
    </location>
</feature>
<dbReference type="InterPro" id="IPR036259">
    <property type="entry name" value="MFS_trans_sf"/>
</dbReference>
<organism evidence="8 9">
    <name type="scientific">Trichobilharzia regenti</name>
    <name type="common">Nasal bird schistosome</name>
    <dbReference type="NCBI Taxonomy" id="157069"/>
    <lineage>
        <taxon>Eukaryota</taxon>
        <taxon>Metazoa</taxon>
        <taxon>Spiralia</taxon>
        <taxon>Lophotrochozoa</taxon>
        <taxon>Platyhelminthes</taxon>
        <taxon>Trematoda</taxon>
        <taxon>Digenea</taxon>
        <taxon>Strigeidida</taxon>
        <taxon>Schistosomatoidea</taxon>
        <taxon>Schistosomatidae</taxon>
        <taxon>Trichobilharzia</taxon>
    </lineage>
</organism>
<dbReference type="Gene3D" id="1.20.1250.20">
    <property type="entry name" value="MFS general substrate transporter like domains"/>
    <property type="match status" value="2"/>
</dbReference>
<dbReference type="PROSITE" id="PS50850">
    <property type="entry name" value="MFS"/>
    <property type="match status" value="1"/>
</dbReference>
<evidence type="ECO:0000256" key="5">
    <source>
        <dbReference type="ARBA" id="ARBA00023136"/>
    </source>
</evidence>
<feature type="transmembrane region" description="Helical" evidence="6">
    <location>
        <begin position="323"/>
        <end position="342"/>
    </location>
</feature>
<comment type="subcellular location">
    <subcellularLocation>
        <location evidence="1">Membrane</location>
        <topology evidence="1">Multi-pass membrane protein</topology>
    </subcellularLocation>
</comment>
<dbReference type="SUPFAM" id="SSF103473">
    <property type="entry name" value="MFS general substrate transporter"/>
    <property type="match status" value="1"/>
</dbReference>
<reference evidence="8" key="1">
    <citation type="submission" date="2022-06" db="EMBL/GenBank/DDBJ databases">
        <authorList>
            <person name="Berger JAMES D."/>
            <person name="Berger JAMES D."/>
        </authorList>
    </citation>
    <scope>NUCLEOTIDE SEQUENCE [LARGE SCALE GENOMIC DNA]</scope>
</reference>
<dbReference type="Pfam" id="PF07690">
    <property type="entry name" value="MFS_1"/>
    <property type="match status" value="1"/>
</dbReference>
<dbReference type="PANTHER" id="PTHR43385">
    <property type="entry name" value="RIBOFLAVIN TRANSPORTER RIBJ"/>
    <property type="match status" value="1"/>
</dbReference>
<accession>A0AA85J653</accession>
<evidence type="ECO:0000256" key="1">
    <source>
        <dbReference type="ARBA" id="ARBA00004141"/>
    </source>
</evidence>
<sequence length="495" mass="55036">MLLRFYRSVVECLTGDNTTAGCFSVFGAYLIHLTYGYLYSLSKYIYSRSFFLHTSKHGAIYNGIFKNLQRANDFDTDFRMVFRNIFALFGLCMPVGGVLSCRIGYRPVVAVSCFLLSGGVLLTYFTIQKVYVGVLMTYSFLFGTGVGLGFSVTLAVAATWFPEQRGLVVGLVVSGYGMGSLVFGPIQTALINPHNVRVNNVTRQFDNKEMLDRLPDAFLILGGILLATQIIGFIFLRPKPKIEAVEDTKETASEKSSAKYETEDDEVQIYGCYPDSLDVTPAQLFRHIDFYLLWFIELCNSVMLTVVTSAYKLFGQTFISDDQYLTAAVTVAAVFNALGRILWGSAVDRFSYKIPLLIISLTWAILLLSFPFISTASEFTAKALFCFYGIGNFLFLSSISTIAPATVGSMFGCKHMAVNYGILASARTIGCPLCAFVLTYIITKDPYLLQFTVCGCSSLIAFFLTLWIDDHKIPQRLNCCSPCSRTCQTLRIQRS</sequence>
<feature type="transmembrane region" description="Helical" evidence="6">
    <location>
        <begin position="290"/>
        <end position="311"/>
    </location>
</feature>
<evidence type="ECO:0000256" key="4">
    <source>
        <dbReference type="ARBA" id="ARBA00022989"/>
    </source>
</evidence>
<feature type="transmembrane region" description="Helical" evidence="6">
    <location>
        <begin position="379"/>
        <end position="405"/>
    </location>
</feature>
<keyword evidence="8" id="KW-1185">Reference proteome</keyword>
<dbReference type="Proteomes" id="UP000050795">
    <property type="component" value="Unassembled WGS sequence"/>
</dbReference>
<feature type="transmembrane region" description="Helical" evidence="6">
    <location>
        <begin position="417"/>
        <end position="442"/>
    </location>
</feature>
<feature type="domain" description="Major facilitator superfamily (MFS) profile" evidence="7">
    <location>
        <begin position="28"/>
        <end position="473"/>
    </location>
</feature>
<proteinExistence type="predicted"/>
<keyword evidence="3 6" id="KW-0812">Transmembrane</keyword>
<evidence type="ECO:0000313" key="9">
    <source>
        <dbReference type="WBParaSite" id="TREG1_13140.1"/>
    </source>
</evidence>
<feature type="transmembrane region" description="Helical" evidence="6">
    <location>
        <begin position="108"/>
        <end position="127"/>
    </location>
</feature>
<feature type="transmembrane region" description="Helical" evidence="6">
    <location>
        <begin position="167"/>
        <end position="186"/>
    </location>
</feature>